<protein>
    <recommendedName>
        <fullName evidence="4">RNase H type-1 domain-containing protein</fullName>
    </recommendedName>
</protein>
<evidence type="ECO:0000256" key="1">
    <source>
        <dbReference type="SAM" id="MobiDB-lite"/>
    </source>
</evidence>
<feature type="compositionally biased region" description="Basic and acidic residues" evidence="1">
    <location>
        <begin position="99"/>
        <end position="108"/>
    </location>
</feature>
<name>X8J326_9AGAM</name>
<feature type="region of interest" description="Disordered" evidence="1">
    <location>
        <begin position="99"/>
        <end position="197"/>
    </location>
</feature>
<feature type="non-terminal residue" evidence="2">
    <location>
        <position position="197"/>
    </location>
</feature>
<dbReference type="SUPFAM" id="SSF53098">
    <property type="entry name" value="Ribonuclease H-like"/>
    <property type="match status" value="1"/>
</dbReference>
<feature type="compositionally biased region" description="Basic and acidic residues" evidence="1">
    <location>
        <begin position="186"/>
        <end position="197"/>
    </location>
</feature>
<evidence type="ECO:0000313" key="2">
    <source>
        <dbReference type="EMBL" id="EUC56400.1"/>
    </source>
</evidence>
<accession>X8J326</accession>
<feature type="region of interest" description="Disordered" evidence="1">
    <location>
        <begin position="1"/>
        <end position="20"/>
    </location>
</feature>
<evidence type="ECO:0008006" key="4">
    <source>
        <dbReference type="Google" id="ProtNLM"/>
    </source>
</evidence>
<dbReference type="InterPro" id="IPR012337">
    <property type="entry name" value="RNaseH-like_sf"/>
</dbReference>
<reference evidence="3" key="1">
    <citation type="journal article" date="2014" name="Genome Announc.">
        <title>Draft genome sequence of the plant-pathogenic soil fungus Rhizoctonia solani anastomosis group 3 strain Rhs1AP.</title>
        <authorList>
            <person name="Cubeta M.A."/>
            <person name="Thomas E."/>
            <person name="Dean R.A."/>
            <person name="Jabaji S."/>
            <person name="Neate S.M."/>
            <person name="Tavantzis S."/>
            <person name="Toda T."/>
            <person name="Vilgalys R."/>
            <person name="Bharathan N."/>
            <person name="Fedorova-Abrams N."/>
            <person name="Pakala S.B."/>
            <person name="Pakala S.M."/>
            <person name="Zafar N."/>
            <person name="Joardar V."/>
            <person name="Losada L."/>
            <person name="Nierman W.C."/>
        </authorList>
    </citation>
    <scope>NUCLEOTIDE SEQUENCE [LARGE SCALE GENOMIC DNA]</scope>
    <source>
        <strain evidence="3">AG-3</strain>
    </source>
</reference>
<dbReference type="InterPro" id="IPR036397">
    <property type="entry name" value="RNaseH_sf"/>
</dbReference>
<sequence length="197" mass="21699">MRRNETRRDKARRNETSKGALRELLKATRRAIRQAERGSGGATICLRWCPGRTGVPGNEAADEEASRTASGFTHPPHLIPRFLTNYCPAINPSTRRQAMKAENRKLAEAHWASTDAGESRYPGISPRGTSSPIPETSPDPRLPCYSDSRPDTSSYGNIFTTSNLSTLPDGNTADENTKRPRISCSDAHDTRTRDTST</sequence>
<organism evidence="2 3">
    <name type="scientific">Rhizoctonia solani AG-3 Rhs1AP</name>
    <dbReference type="NCBI Taxonomy" id="1086054"/>
    <lineage>
        <taxon>Eukaryota</taxon>
        <taxon>Fungi</taxon>
        <taxon>Dikarya</taxon>
        <taxon>Basidiomycota</taxon>
        <taxon>Agaricomycotina</taxon>
        <taxon>Agaricomycetes</taxon>
        <taxon>Cantharellales</taxon>
        <taxon>Ceratobasidiaceae</taxon>
        <taxon>Rhizoctonia</taxon>
    </lineage>
</organism>
<dbReference type="EMBL" id="JATN01000322">
    <property type="protein sequence ID" value="EUC56400.1"/>
    <property type="molecule type" value="Genomic_DNA"/>
</dbReference>
<feature type="compositionally biased region" description="Polar residues" evidence="1">
    <location>
        <begin position="151"/>
        <end position="169"/>
    </location>
</feature>
<dbReference type="AlphaFoldDB" id="X8J326"/>
<dbReference type="GO" id="GO:0003676">
    <property type="term" value="F:nucleic acid binding"/>
    <property type="evidence" value="ECO:0007669"/>
    <property type="project" value="InterPro"/>
</dbReference>
<proteinExistence type="predicted"/>
<gene>
    <name evidence="2" type="ORF">RSOL_175620</name>
</gene>
<evidence type="ECO:0000313" key="3">
    <source>
        <dbReference type="Proteomes" id="UP000030108"/>
    </source>
</evidence>
<comment type="caution">
    <text evidence="2">The sequence shown here is derived from an EMBL/GenBank/DDBJ whole genome shotgun (WGS) entry which is preliminary data.</text>
</comment>
<dbReference type="Gene3D" id="3.30.420.10">
    <property type="entry name" value="Ribonuclease H-like superfamily/Ribonuclease H"/>
    <property type="match status" value="1"/>
</dbReference>
<dbReference type="Proteomes" id="UP000030108">
    <property type="component" value="Unassembled WGS sequence"/>
</dbReference>